<sequence length="71" mass="7518">MQPGSVAMAMNYRRRLMVSLVVQGMESPDGEASERVTVSSHNCHLRARSEHAAEGEGRASGGIPANALAQP</sequence>
<evidence type="ECO:0000313" key="2">
    <source>
        <dbReference type="EMBL" id="SPK72244.1"/>
    </source>
</evidence>
<accession>A0A375IBT1</accession>
<name>A0A375IBT1_9BURK</name>
<organism evidence="2 3">
    <name type="scientific">Cupriavidus taiwanensis</name>
    <dbReference type="NCBI Taxonomy" id="164546"/>
    <lineage>
        <taxon>Bacteria</taxon>
        <taxon>Pseudomonadati</taxon>
        <taxon>Pseudomonadota</taxon>
        <taxon>Betaproteobacteria</taxon>
        <taxon>Burkholderiales</taxon>
        <taxon>Burkholderiaceae</taxon>
        <taxon>Cupriavidus</taxon>
    </lineage>
</organism>
<dbReference type="AlphaFoldDB" id="A0A375IBT1"/>
<dbReference type="Proteomes" id="UP000255505">
    <property type="component" value="Chromosome I"/>
</dbReference>
<evidence type="ECO:0000256" key="1">
    <source>
        <dbReference type="SAM" id="MobiDB-lite"/>
    </source>
</evidence>
<feature type="compositionally biased region" description="Basic and acidic residues" evidence="1">
    <location>
        <begin position="47"/>
        <end position="57"/>
    </location>
</feature>
<dbReference type="EMBL" id="LT991976">
    <property type="protein sequence ID" value="SPK72244.1"/>
    <property type="molecule type" value="Genomic_DNA"/>
</dbReference>
<feature type="region of interest" description="Disordered" evidence="1">
    <location>
        <begin position="46"/>
        <end position="71"/>
    </location>
</feature>
<gene>
    <name evidence="2" type="ORF">CT19425_60362</name>
</gene>
<proteinExistence type="predicted"/>
<protein>
    <submittedName>
        <fullName evidence="2">Uncharacterized protein</fullName>
    </submittedName>
</protein>
<evidence type="ECO:0000313" key="3">
    <source>
        <dbReference type="Proteomes" id="UP000255505"/>
    </source>
</evidence>
<reference evidence="2 3" key="1">
    <citation type="submission" date="2018-01" db="EMBL/GenBank/DDBJ databases">
        <authorList>
            <person name="Gaut B.S."/>
            <person name="Morton B.R."/>
            <person name="Clegg M.T."/>
            <person name="Duvall M.R."/>
        </authorList>
    </citation>
    <scope>NUCLEOTIDE SEQUENCE [LARGE SCALE GENOMIC DNA]</scope>
    <source>
        <strain evidence="2">Cupriavidus taiwanensis LMG 19425</strain>
    </source>
</reference>